<feature type="region of interest" description="Disordered" evidence="1">
    <location>
        <begin position="27"/>
        <end position="48"/>
    </location>
</feature>
<gene>
    <name evidence="3" type="ORF">GCM10010971_39410</name>
</gene>
<feature type="compositionally biased region" description="Pro residues" evidence="1">
    <location>
        <begin position="37"/>
        <end position="47"/>
    </location>
</feature>
<organism evidence="3 4">
    <name type="scientific">Silvimonas amylolytica</name>
    <dbReference type="NCBI Taxonomy" id="449663"/>
    <lineage>
        <taxon>Bacteria</taxon>
        <taxon>Pseudomonadati</taxon>
        <taxon>Pseudomonadota</taxon>
        <taxon>Betaproteobacteria</taxon>
        <taxon>Neisseriales</taxon>
        <taxon>Chitinibacteraceae</taxon>
        <taxon>Silvimonas</taxon>
    </lineage>
</organism>
<evidence type="ECO:0000313" key="4">
    <source>
        <dbReference type="Proteomes" id="UP000621859"/>
    </source>
</evidence>
<feature type="chain" id="PRO_5046737658" description="NHL repeat-containing protein" evidence="2">
    <location>
        <begin position="29"/>
        <end position="394"/>
    </location>
</feature>
<name>A0ABQ2PR58_9NEIS</name>
<reference evidence="4" key="1">
    <citation type="journal article" date="2019" name="Int. J. Syst. Evol. Microbiol.">
        <title>The Global Catalogue of Microorganisms (GCM) 10K type strain sequencing project: providing services to taxonomists for standard genome sequencing and annotation.</title>
        <authorList>
            <consortium name="The Broad Institute Genomics Platform"/>
            <consortium name="The Broad Institute Genome Sequencing Center for Infectious Disease"/>
            <person name="Wu L."/>
            <person name="Ma J."/>
        </authorList>
    </citation>
    <scope>NUCLEOTIDE SEQUENCE [LARGE SCALE GENOMIC DNA]</scope>
    <source>
        <strain evidence="4">CGMCC 1.8860</strain>
    </source>
</reference>
<comment type="caution">
    <text evidence="3">The sequence shown here is derived from an EMBL/GenBank/DDBJ whole genome shotgun (WGS) entry which is preliminary data.</text>
</comment>
<dbReference type="Gene3D" id="2.40.10.500">
    <property type="match status" value="1"/>
</dbReference>
<feature type="signal peptide" evidence="2">
    <location>
        <begin position="1"/>
        <end position="28"/>
    </location>
</feature>
<dbReference type="EMBL" id="BMLY01000010">
    <property type="protein sequence ID" value="GGP28122.1"/>
    <property type="molecule type" value="Genomic_DNA"/>
</dbReference>
<dbReference type="InterPro" id="IPR011042">
    <property type="entry name" value="6-blade_b-propeller_TolB-like"/>
</dbReference>
<evidence type="ECO:0000313" key="3">
    <source>
        <dbReference type="EMBL" id="GGP28122.1"/>
    </source>
</evidence>
<accession>A0ABQ2PR58</accession>
<dbReference type="PANTHER" id="PTHR40274">
    <property type="entry name" value="VIRGINIAMYCIN B LYASE"/>
    <property type="match status" value="1"/>
</dbReference>
<evidence type="ECO:0000256" key="2">
    <source>
        <dbReference type="SAM" id="SignalP"/>
    </source>
</evidence>
<dbReference type="InterPro" id="IPR051344">
    <property type="entry name" value="Vgb"/>
</dbReference>
<dbReference type="SUPFAM" id="SSF63825">
    <property type="entry name" value="YWTD domain"/>
    <property type="match status" value="1"/>
</dbReference>
<keyword evidence="2" id="KW-0732">Signal</keyword>
<dbReference type="Proteomes" id="UP000621859">
    <property type="component" value="Unassembled WGS sequence"/>
</dbReference>
<proteinExistence type="predicted"/>
<sequence>MKTFVSTLCVTSALALSACVGDSHGSAAAPVATPTSTPTPAPTPAPAPVSYTIGGTVTGLSSGTLTLQDHGGQTLDITANGAFTFGTAANPGDSYFVTVKTQPGTLNCQVSAPNGSNVAANVTTVNVSCAAAQVTQIAPLTSFDNVSSMAVDNQNNVYVVGVIGATPGYVYKVTPGATSGTPLVPGTSLPGLTGVAVDSQGNVYIAGPLSYVAQIAPGATSPTPITTGTTYAYSDGLGIDSSDNLYLTDHGANKIYKIQAGANITTEAPIEVGAIAGPISVAVDNSNNLYVPTGLTGGLARFVPGVTTPTIVPATASLSQIYSTAVDHNDTLFISTFTTNGCKLYKVVAGAPAPSAISSGTTTLGNVCSIQVDSSGNLYVGDYMYGKVYKIVNP</sequence>
<dbReference type="Gene3D" id="2.120.10.30">
    <property type="entry name" value="TolB, C-terminal domain"/>
    <property type="match status" value="1"/>
</dbReference>
<dbReference type="RefSeq" id="WP_188698244.1">
    <property type="nucleotide sequence ID" value="NZ_BMLY01000010.1"/>
</dbReference>
<dbReference type="PROSITE" id="PS51257">
    <property type="entry name" value="PROKAR_LIPOPROTEIN"/>
    <property type="match status" value="1"/>
</dbReference>
<evidence type="ECO:0008006" key="5">
    <source>
        <dbReference type="Google" id="ProtNLM"/>
    </source>
</evidence>
<keyword evidence="4" id="KW-1185">Reference proteome</keyword>
<protein>
    <recommendedName>
        <fullName evidence="5">NHL repeat-containing protein</fullName>
    </recommendedName>
</protein>
<dbReference type="PANTHER" id="PTHR40274:SF3">
    <property type="entry name" value="VIRGINIAMYCIN B LYASE"/>
    <property type="match status" value="1"/>
</dbReference>
<dbReference type="SUPFAM" id="SSF63829">
    <property type="entry name" value="Calcium-dependent phosphotriesterase"/>
    <property type="match status" value="1"/>
</dbReference>
<evidence type="ECO:0000256" key="1">
    <source>
        <dbReference type="SAM" id="MobiDB-lite"/>
    </source>
</evidence>
<feature type="compositionally biased region" description="Low complexity" evidence="1">
    <location>
        <begin position="27"/>
        <end position="36"/>
    </location>
</feature>